<gene>
    <name evidence="2" type="ORF">CDAUBV1_LOCUS16404</name>
</gene>
<dbReference type="Gene3D" id="1.25.40.10">
    <property type="entry name" value="Tetratricopeptide repeat domain"/>
    <property type="match status" value="1"/>
</dbReference>
<organism evidence="2 3">
    <name type="scientific">Calicophoron daubneyi</name>
    <name type="common">Rumen fluke</name>
    <name type="synonym">Paramphistomum daubneyi</name>
    <dbReference type="NCBI Taxonomy" id="300641"/>
    <lineage>
        <taxon>Eukaryota</taxon>
        <taxon>Metazoa</taxon>
        <taxon>Spiralia</taxon>
        <taxon>Lophotrochozoa</taxon>
        <taxon>Platyhelminthes</taxon>
        <taxon>Trematoda</taxon>
        <taxon>Digenea</taxon>
        <taxon>Plagiorchiida</taxon>
        <taxon>Pronocephalata</taxon>
        <taxon>Paramphistomoidea</taxon>
        <taxon>Paramphistomidae</taxon>
        <taxon>Calicophoron</taxon>
    </lineage>
</organism>
<protein>
    <recommendedName>
        <fullName evidence="4">Leucine-rich PPR motif-containing protein, mitochondrial</fullName>
    </recommendedName>
</protein>
<reference evidence="2" key="1">
    <citation type="submission" date="2024-06" db="EMBL/GenBank/DDBJ databases">
        <authorList>
            <person name="Liu X."/>
            <person name="Lenzi L."/>
            <person name="Haldenby T S."/>
            <person name="Uol C."/>
        </authorList>
    </citation>
    <scope>NUCLEOTIDE SEQUENCE</scope>
</reference>
<evidence type="ECO:0000313" key="2">
    <source>
        <dbReference type="EMBL" id="CAL5141134.1"/>
    </source>
</evidence>
<dbReference type="Proteomes" id="UP001497525">
    <property type="component" value="Unassembled WGS sequence"/>
</dbReference>
<accession>A0AAV2TUL1</accession>
<dbReference type="InterPro" id="IPR051240">
    <property type="entry name" value="Mito_RNA-Proc/Resp"/>
</dbReference>
<dbReference type="EMBL" id="CAXLJL010000822">
    <property type="protein sequence ID" value="CAL5141134.1"/>
    <property type="molecule type" value="Genomic_DNA"/>
</dbReference>
<proteinExistence type="predicted"/>
<keyword evidence="1" id="KW-0677">Repeat</keyword>
<evidence type="ECO:0008006" key="4">
    <source>
        <dbReference type="Google" id="ProtNLM"/>
    </source>
</evidence>
<evidence type="ECO:0000256" key="1">
    <source>
        <dbReference type="ARBA" id="ARBA00022737"/>
    </source>
</evidence>
<dbReference type="PANTHER" id="PTHR47933:SF11">
    <property type="entry name" value="PENTATRICOPEPTIDE REPEAT-CONTAINING PROTEIN 2"/>
    <property type="match status" value="1"/>
</dbReference>
<evidence type="ECO:0000313" key="3">
    <source>
        <dbReference type="Proteomes" id="UP001497525"/>
    </source>
</evidence>
<sequence length="1658" mass="184792">MLRGLIRSTLFISRSSCARNVVESKNYNRSLRTVQGKSSTARAYVTTTSTSFKREDKEESLAALSEEVKNLGLRRYLNMIRRSSLLMNESEKMERHDLLWKLILSDKDRNIYLANIYLLTRLDCGLSFDPVVILNDLQQAGLRPNVRTYGIFIRQSCLNENMEEVNSHLHSLQNANLQPDGYIFSQILYGYLKAGCPDEVSATQEIMSRLGLWPSQMAYEALLAGYAELGDKAALLNTLNEAWSALTHSKNNGRQRSGFAPFSTSSLVRFYVKLMNAEPSSSPVCTELLSRLPVPIDSTGCVRAREGVKILLANGRVNAAMALFKHADPESADDSYLVSLAMYLTHSGLDPQGVVSFLKVADASGSRLDMLKRRISMDLRKRTSPASDIVGKIQEACALRSPDGIYDAINSSSPDSLPAVYGHAIPQLLRLGVPANVIIERIESKEKRSAAALGCLLGECVPFCETGKKSLADLDAVEKLAEDLEKNGFLPYEGPVSISSSLARQVLMGVTHAKDSFHKTGVEKLCCFLDILPHALSLNQMKSLILQMFAASFGRRNNRSDTESGIKKASETQAIQDLVDACIVKKIRFHSDTWIFYNLESANIPQEKCERLKLSSSIRGEKSRSPSIWRMLHNVLQSGDVDGAISLMQRKLKEPHVADNKSNFPDLVAIACSVNSDQSTVDPESLTIPARDMERLFWASWDARLLKDLRRAVAQVVSTYLKTNDIKGLSSYLRRASKHSEVLQENLLNENCMRALLRDNFHENLVLLQEMISNQRLSVSTFARAASILEEVIIHNHADQWDGGKLWKQGSPDFWPVQVLAKRFEDTSGLLKSRTILSAIDELCHSSLLHPAHSLRIWAAQLGVHVPPKTNELLILTPYLMGRLETWFPLPQWSMSHDLSQHWPVNLTNRSLSSLDSLILVDHSTDDTGSVEKPPSIDAAANATANWLVKNIPVYSHAELAKNHFHCLPTWLVVCQRLTQAGSLFVSPYSWSKLASVWLTQIGNTHDAVTQVAEWIRFAPTNQYKAALLLSCLDCPKTHDWALTILSNHPNFLCSLVLSESLNYLTGEQKERAVESLRALRKKTQFDLWTALTAEESSADKVKAVISDLPEENWMPELAELVQVKKSLFEKVPSYLESLCPESLPHFYDELFSRLRSDCRHLRFLRSCFTRMVSQGVDVRKLSDVSQALVYVISQITRGPVLDMVGSLRTLQDLYSADLTNKWISKVEDALTSQDYGSLLDLVEELTPELKDRGLQFIIFELAIAGGAERIPRFLLTIAERQNGDLLRRTTVAAQAFISFGLDQAYTALSKEYTCENLNWLDRACIRYQKLGPMMQMKASRPNISVGRMTESSDELTALLKQSTSSLAHAIIRVQSNPNKLNEELAKISPNWSQNRRCSLLSHLAAAGATSAVDSVISLSPAAVRESQELYKISSVIIQEGKNQMENGESQVLASPAVESAVDKLSALGTVDKAYLKGPHVESLFRYWPDKRLKELVDLVIKTNQSEQTSVVLQLAAVLVNRGRLDLADPLIQFSGPIPISFMAGSPRHPIPMTEFQSTLDYLQQRDPDHVPVFVDACLRNSVSAPYPTPDHVANLVRKVTSEPLCMDLSRTCHLSTVQLVEDFVSRCSSLPPEVKNLLDAMISKSSTQRPAAVGEKA</sequence>
<dbReference type="PANTHER" id="PTHR47933">
    <property type="entry name" value="PENTATRICOPEPTIDE REPEAT-CONTAINING PROTEIN 1, MITOCHONDRIAL"/>
    <property type="match status" value="1"/>
</dbReference>
<dbReference type="InterPro" id="IPR011990">
    <property type="entry name" value="TPR-like_helical_dom_sf"/>
</dbReference>
<name>A0AAV2TUL1_CALDB</name>
<dbReference type="GO" id="GO:0003729">
    <property type="term" value="F:mRNA binding"/>
    <property type="evidence" value="ECO:0007669"/>
    <property type="project" value="TreeGrafter"/>
</dbReference>
<comment type="caution">
    <text evidence="2">The sequence shown here is derived from an EMBL/GenBank/DDBJ whole genome shotgun (WGS) entry which is preliminary data.</text>
</comment>